<keyword evidence="2" id="KW-1185">Reference proteome</keyword>
<proteinExistence type="predicted"/>
<dbReference type="Gene3D" id="3.10.450.50">
    <property type="match status" value="1"/>
</dbReference>
<reference evidence="1 2" key="1">
    <citation type="submission" date="2018-10" db="EMBL/GenBank/DDBJ databases">
        <title>Phylogenomics of Brevibacillus.</title>
        <authorList>
            <person name="Dunlap C."/>
        </authorList>
    </citation>
    <scope>NUCLEOTIDE SEQUENCE [LARGE SCALE GENOMIC DNA]</scope>
    <source>
        <strain evidence="1 2">JCM 15716</strain>
    </source>
</reference>
<dbReference type="InterPro" id="IPR004027">
    <property type="entry name" value="SEC_C_motif"/>
</dbReference>
<evidence type="ECO:0000313" key="2">
    <source>
        <dbReference type="Proteomes" id="UP000271031"/>
    </source>
</evidence>
<dbReference type="AlphaFoldDB" id="A0A3M8DP86"/>
<dbReference type="SUPFAM" id="SSF103642">
    <property type="entry name" value="Sec-C motif"/>
    <property type="match status" value="1"/>
</dbReference>
<sequence>MNDKDGMPVGKQLTKSKQTAMSTVEGGIAAAACLGALPKHELTKIRMNWGLKGASSLKKDELVAALCQALPDALPVQFDRLDETGYKLIKQTVDRGGVTEVSKKWTTSQAAFFMERGLLFPWMHGDKAVLVMPAEVIACFKTTDSAVYREKVRANTEWIKLSQGLVFYYGCLEVSQLIEMVQRHSGTQLSMEDCSALLKGAAMLYDEIQIEGTTVSNVLVDRPQDVLAKHRARTDLDYYPFTKAQLLLAGEPEYEDHNASFRSFVQFIKANYQVTTIEAEELVGECVYDIQLGVAVNDIMAVLQSQLEIDDIGLLHRFMDHLVKLNNHTRQWALKGYAPYELSANRPQTTSAALSSQKIGRNDPCPCGSGKKFKKCCQA</sequence>
<accession>A0A3M8DP86</accession>
<comment type="caution">
    <text evidence="1">The sequence shown here is derived from an EMBL/GenBank/DDBJ whole genome shotgun (WGS) entry which is preliminary data.</text>
</comment>
<gene>
    <name evidence="1" type="ORF">EDM56_12345</name>
</gene>
<dbReference type="Proteomes" id="UP000271031">
    <property type="component" value="Unassembled WGS sequence"/>
</dbReference>
<evidence type="ECO:0000313" key="1">
    <source>
        <dbReference type="EMBL" id="RNB89936.1"/>
    </source>
</evidence>
<protein>
    <recommendedName>
        <fullName evidence="3">Zinc chelation protein SecC</fullName>
    </recommendedName>
</protein>
<dbReference type="Pfam" id="PF02810">
    <property type="entry name" value="SEC-C"/>
    <property type="match status" value="1"/>
</dbReference>
<dbReference type="EMBL" id="RHHQ01000008">
    <property type="protein sequence ID" value="RNB89936.1"/>
    <property type="molecule type" value="Genomic_DNA"/>
</dbReference>
<organism evidence="1 2">
    <name type="scientific">Brevibacillus fluminis</name>
    <dbReference type="NCBI Taxonomy" id="511487"/>
    <lineage>
        <taxon>Bacteria</taxon>
        <taxon>Bacillati</taxon>
        <taxon>Bacillota</taxon>
        <taxon>Bacilli</taxon>
        <taxon>Bacillales</taxon>
        <taxon>Paenibacillaceae</taxon>
        <taxon>Brevibacillus</taxon>
    </lineage>
</organism>
<dbReference type="OrthoDB" id="9814022at2"/>
<name>A0A3M8DP86_9BACL</name>
<evidence type="ECO:0008006" key="3">
    <source>
        <dbReference type="Google" id="ProtNLM"/>
    </source>
</evidence>